<evidence type="ECO:0000313" key="3">
    <source>
        <dbReference type="Proteomes" id="UP000292855"/>
    </source>
</evidence>
<dbReference type="Proteomes" id="UP000292855">
    <property type="component" value="Unassembled WGS sequence"/>
</dbReference>
<keyword evidence="1" id="KW-1133">Transmembrane helix</keyword>
<evidence type="ECO:0000313" key="2">
    <source>
        <dbReference type="EMBL" id="RZF59705.1"/>
    </source>
</evidence>
<keyword evidence="1" id="KW-0812">Transmembrane</keyword>
<proteinExistence type="predicted"/>
<evidence type="ECO:0000256" key="1">
    <source>
        <dbReference type="SAM" id="Phobius"/>
    </source>
</evidence>
<dbReference type="OrthoDB" id="9839497at2"/>
<dbReference type="RefSeq" id="WP_130141624.1">
    <property type="nucleotide sequence ID" value="NZ_SGIT01000002.1"/>
</dbReference>
<name>A0A4Q6XK00_9SPHI</name>
<dbReference type="AlphaFoldDB" id="A0A4Q6XK00"/>
<protein>
    <submittedName>
        <fullName evidence="2">Uncharacterized protein</fullName>
    </submittedName>
</protein>
<organism evidence="2 3">
    <name type="scientific">Sphingobacterium corticibacterium</name>
    <dbReference type="NCBI Taxonomy" id="2484746"/>
    <lineage>
        <taxon>Bacteria</taxon>
        <taxon>Pseudomonadati</taxon>
        <taxon>Bacteroidota</taxon>
        <taxon>Sphingobacteriia</taxon>
        <taxon>Sphingobacteriales</taxon>
        <taxon>Sphingobacteriaceae</taxon>
        <taxon>Sphingobacterium</taxon>
    </lineage>
</organism>
<reference evidence="2 3" key="1">
    <citation type="submission" date="2019-02" db="EMBL/GenBank/DDBJ databases">
        <authorList>
            <person name="Li Y."/>
        </authorList>
    </citation>
    <scope>NUCLEOTIDE SEQUENCE [LARGE SCALE GENOMIC DNA]</scope>
    <source>
        <strain evidence="2 3">30C10-4-7</strain>
    </source>
</reference>
<sequence length="264" mass="28411">MITINKKSNKAKDNNANSLKIIHIFTLVIFTLFFAASCQKQGPADNLEVSGLANVSLLSDTNCECCNSGTDSVEFTDGIESRFVGQYDVWGDQPFTLCTGGPTLTWEGTFGSFLRVGSGWNIGVIDTAAVGTDFCTLIADLSFAERCGNTGTTISPAAYGPYSPLETVIGLDGPYTPSTAVTGDYGLGYYHYVSVANPDVFRDILIWKVCGSSDNCLANDSTATVAYRIKDIEFKPSQDSGTGLWTSTVKFSWECLTTCEDNNN</sequence>
<gene>
    <name evidence="2" type="ORF">EWE74_11150</name>
</gene>
<feature type="transmembrane region" description="Helical" evidence="1">
    <location>
        <begin position="21"/>
        <end position="37"/>
    </location>
</feature>
<keyword evidence="1" id="KW-0472">Membrane</keyword>
<keyword evidence="3" id="KW-1185">Reference proteome</keyword>
<dbReference type="EMBL" id="SGIT01000002">
    <property type="protein sequence ID" value="RZF59705.1"/>
    <property type="molecule type" value="Genomic_DNA"/>
</dbReference>
<comment type="caution">
    <text evidence="2">The sequence shown here is derived from an EMBL/GenBank/DDBJ whole genome shotgun (WGS) entry which is preliminary data.</text>
</comment>
<accession>A0A4Q6XK00</accession>